<dbReference type="PROSITE" id="PS51900">
    <property type="entry name" value="CB"/>
    <property type="match status" value="1"/>
</dbReference>
<accession>A0ABU3G041</accession>
<dbReference type="InterPro" id="IPR011010">
    <property type="entry name" value="DNA_brk_join_enz"/>
</dbReference>
<evidence type="ECO:0000256" key="1">
    <source>
        <dbReference type="ARBA" id="ARBA00022908"/>
    </source>
</evidence>
<feature type="domain" description="Core-binding (CB)" evidence="6">
    <location>
        <begin position="90"/>
        <end position="172"/>
    </location>
</feature>
<evidence type="ECO:0000259" key="6">
    <source>
        <dbReference type="PROSITE" id="PS51900"/>
    </source>
</evidence>
<dbReference type="InterPro" id="IPR025269">
    <property type="entry name" value="SAM-like_dom"/>
</dbReference>
<comment type="caution">
    <text evidence="7">The sequence shown here is derived from an EMBL/GenBank/DDBJ whole genome shotgun (WGS) entry which is preliminary data.</text>
</comment>
<evidence type="ECO:0000313" key="7">
    <source>
        <dbReference type="EMBL" id="MDT3279927.1"/>
    </source>
</evidence>
<dbReference type="Pfam" id="PF00589">
    <property type="entry name" value="Phage_integrase"/>
    <property type="match status" value="1"/>
</dbReference>
<dbReference type="InterPro" id="IPR050090">
    <property type="entry name" value="Tyrosine_recombinase_XerCD"/>
</dbReference>
<dbReference type="InterPro" id="IPR013762">
    <property type="entry name" value="Integrase-like_cat_sf"/>
</dbReference>
<dbReference type="InterPro" id="IPR002104">
    <property type="entry name" value="Integrase_catalytic"/>
</dbReference>
<evidence type="ECO:0000256" key="4">
    <source>
        <dbReference type="PROSITE-ProRule" id="PRU01248"/>
    </source>
</evidence>
<name>A0ABU3G041_9GAMM</name>
<dbReference type="Proteomes" id="UP001249505">
    <property type="component" value="Unassembled WGS sequence"/>
</dbReference>
<keyword evidence="1" id="KW-0229">DNA integration</keyword>
<keyword evidence="2 4" id="KW-0238">DNA-binding</keyword>
<dbReference type="PROSITE" id="PS51898">
    <property type="entry name" value="TYR_RECOMBINASE"/>
    <property type="match status" value="1"/>
</dbReference>
<evidence type="ECO:0000313" key="8">
    <source>
        <dbReference type="Proteomes" id="UP001249505"/>
    </source>
</evidence>
<dbReference type="InterPro" id="IPR010998">
    <property type="entry name" value="Integrase_recombinase_N"/>
</dbReference>
<gene>
    <name evidence="7" type="ORF">Q4Q50_06405</name>
</gene>
<dbReference type="InterPro" id="IPR022000">
    <property type="entry name" value="Min27-like_integrase_DNA_bind"/>
</dbReference>
<dbReference type="InterPro" id="IPR044068">
    <property type="entry name" value="CB"/>
</dbReference>
<dbReference type="SUPFAM" id="SSF56349">
    <property type="entry name" value="DNA breaking-rejoining enzymes"/>
    <property type="match status" value="1"/>
</dbReference>
<evidence type="ECO:0000256" key="2">
    <source>
        <dbReference type="ARBA" id="ARBA00023125"/>
    </source>
</evidence>
<dbReference type="CDD" id="cd01189">
    <property type="entry name" value="INT_ICEBs1_C_like"/>
    <property type="match status" value="1"/>
</dbReference>
<keyword evidence="3" id="KW-0233">DNA recombination</keyword>
<keyword evidence="8" id="KW-1185">Reference proteome</keyword>
<dbReference type="RefSeq" id="WP_311898854.1">
    <property type="nucleotide sequence ID" value="NZ_JAUOES010000006.1"/>
</dbReference>
<dbReference type="EMBL" id="JAUOES010000006">
    <property type="protein sequence ID" value="MDT3279927.1"/>
    <property type="molecule type" value="Genomic_DNA"/>
</dbReference>
<dbReference type="Pfam" id="PF12167">
    <property type="entry name" value="Arm-DNA-bind_2"/>
    <property type="match status" value="1"/>
</dbReference>
<dbReference type="Pfam" id="PF13102">
    <property type="entry name" value="Phage_int_SAM_5"/>
    <property type="match status" value="1"/>
</dbReference>
<proteinExistence type="predicted"/>
<evidence type="ECO:0000259" key="5">
    <source>
        <dbReference type="PROSITE" id="PS51898"/>
    </source>
</evidence>
<evidence type="ECO:0000256" key="3">
    <source>
        <dbReference type="ARBA" id="ARBA00023172"/>
    </source>
</evidence>
<dbReference type="Gene3D" id="1.10.150.130">
    <property type="match status" value="1"/>
</dbReference>
<feature type="domain" description="Tyr recombinase" evidence="5">
    <location>
        <begin position="195"/>
        <end position="399"/>
    </location>
</feature>
<protein>
    <submittedName>
        <fullName evidence="7">Tyrosine-type recombinase/integrase</fullName>
    </submittedName>
</protein>
<organism evidence="7 8">
    <name type="scientific">Shewanella scandinavica</name>
    <dbReference type="NCBI Taxonomy" id="3063538"/>
    <lineage>
        <taxon>Bacteria</taxon>
        <taxon>Pseudomonadati</taxon>
        <taxon>Pseudomonadota</taxon>
        <taxon>Gammaproteobacteria</taxon>
        <taxon>Alteromonadales</taxon>
        <taxon>Shewanellaceae</taxon>
        <taxon>Shewanella</taxon>
    </lineage>
</organism>
<sequence length="431" mass="50030">MSNLPKGVEKLPVGVEINFNTVRIVFMFNGKRYREPLKGYSKITKSVIKYAENKRNTILTEIAENRFDYIAHFPESIKAMEFAGILIERRNVANGVNHWLKIQDVTKAKSTSKNYRSKSKHVINYFGGDQLISEISRSHLLMFQANMLKAGLSPKTVNDVFTIVRGVWYVAFEDGIIRSNPLDRISNIERDTLEETADPFTRDELERIAADDTSRRGDINMIMFCCWTGLSLSEVIALAWEDIDTANWTVNIRRARVLTQYKVPKERGRVRVIELIDPAKEWLIEQMQHTMMLPTIELEVKQRDNITTKNENIRFVFLNGKSELPWYDHSVRRWFTGILERTKLRHRGPNQCRHTFASQLLSNYVPLEWVARQLGHSDTTMIKKHYGKWIPKDSQKMANRVSEMLGFTKDTEGEQNGDFAQLLPRCNKGNQ</sequence>
<reference evidence="7 8" key="1">
    <citation type="submission" date="2023-07" db="EMBL/GenBank/DDBJ databases">
        <title>Novel Shewanella species isolated from Baltic Sea sediments.</title>
        <authorList>
            <person name="Martin-Rodriguez A.J."/>
        </authorList>
    </citation>
    <scope>NUCLEOTIDE SEQUENCE [LARGE SCALE GENOMIC DNA]</scope>
    <source>
        <strain evidence="7 8">SP2S1-2</strain>
    </source>
</reference>
<dbReference type="Gene3D" id="1.10.443.10">
    <property type="entry name" value="Intergrase catalytic core"/>
    <property type="match status" value="1"/>
</dbReference>
<dbReference type="PANTHER" id="PTHR30349:SF36">
    <property type="entry name" value="PROPHAGE INTEGRASE INTR-RELATED"/>
    <property type="match status" value="1"/>
</dbReference>
<dbReference type="PANTHER" id="PTHR30349">
    <property type="entry name" value="PHAGE INTEGRASE-RELATED"/>
    <property type="match status" value="1"/>
</dbReference>